<dbReference type="InterPro" id="IPR050481">
    <property type="entry name" value="UDP-glycosyltransf_plant"/>
</dbReference>
<dbReference type="Pfam" id="PF00201">
    <property type="entry name" value="UDPGT"/>
    <property type="match status" value="1"/>
</dbReference>
<dbReference type="GO" id="GO:0035251">
    <property type="term" value="F:UDP-glucosyltransferase activity"/>
    <property type="evidence" value="ECO:0007669"/>
    <property type="project" value="InterPro"/>
</dbReference>
<keyword evidence="3 4" id="KW-0808">Transferase</keyword>
<dbReference type="EMBL" id="AUSU01000377">
    <property type="protein sequence ID" value="EPS73615.1"/>
    <property type="molecule type" value="Genomic_DNA"/>
</dbReference>
<sequence length="467" mass="50864">MKSVLVLYPSPGIGHLISMVELGKSIIAHNPSLSITVLISPPSFNTGATDVYIRRISAAEPSISFHRLPLISFDFNSFPTFESIIFEVVRRSNPYVSEALHAISRSSTVSAFVIDFFCAAAQDIAVGLRIPTYYYYTSGAGTLAILLYLPVLHRLYKKSFGDLNEILSVPGFPPFPSSDMILPVLDRDSTDYADFLQVSRCFRTSQGVLVNTFESLEIRALAAIRAGDCTPGDVMPPVFCVGPLMASPENGGADAENDCIKWLDKQPSRSVLFICFGSVGLLSASQLTELAIGLERSGQRFVWVVRSPPTEDKSKRFLRPPDPDVEGLLPEGFIRATEERGLVVKSWAPQVAILNHEAVGGFVTHCGWNSILEAISVGVPMVAWPLYAEQKLNRVYLADLKLAVAVEMDDDGRVPAEEVERCVLEIMSEKGKQMREAITEMKAEAAAAISAGGSSIASLDAVVAQLW</sequence>
<dbReference type="InterPro" id="IPR035595">
    <property type="entry name" value="UDP_glycos_trans_CS"/>
</dbReference>
<evidence type="ECO:0000256" key="1">
    <source>
        <dbReference type="ARBA" id="ARBA00009995"/>
    </source>
</evidence>
<accession>S8D2I2</accession>
<keyword evidence="7" id="KW-1185">Reference proteome</keyword>
<dbReference type="InterPro" id="IPR002213">
    <property type="entry name" value="UDP_glucos_trans"/>
</dbReference>
<dbReference type="AlphaFoldDB" id="S8D2I2"/>
<protein>
    <recommendedName>
        <fullName evidence="5">Glycosyltransferase</fullName>
        <ecNumber evidence="5">2.4.1.-</ecNumber>
    </recommendedName>
</protein>
<dbReference type="FunFam" id="3.40.50.2000:FF:000095">
    <property type="entry name" value="Glycosyltransferase"/>
    <property type="match status" value="1"/>
</dbReference>
<evidence type="ECO:0000256" key="3">
    <source>
        <dbReference type="ARBA" id="ARBA00022679"/>
    </source>
</evidence>
<name>S8D2I2_9LAMI</name>
<dbReference type="EC" id="2.4.1.-" evidence="5"/>
<evidence type="ECO:0000256" key="4">
    <source>
        <dbReference type="RuleBase" id="RU003718"/>
    </source>
</evidence>
<dbReference type="SUPFAM" id="SSF53756">
    <property type="entry name" value="UDP-Glycosyltransferase/glycogen phosphorylase"/>
    <property type="match status" value="1"/>
</dbReference>
<dbReference type="CDD" id="cd03784">
    <property type="entry name" value="GT1_Gtf-like"/>
    <property type="match status" value="1"/>
</dbReference>
<organism evidence="6 7">
    <name type="scientific">Genlisea aurea</name>
    <dbReference type="NCBI Taxonomy" id="192259"/>
    <lineage>
        <taxon>Eukaryota</taxon>
        <taxon>Viridiplantae</taxon>
        <taxon>Streptophyta</taxon>
        <taxon>Embryophyta</taxon>
        <taxon>Tracheophyta</taxon>
        <taxon>Spermatophyta</taxon>
        <taxon>Magnoliopsida</taxon>
        <taxon>eudicotyledons</taxon>
        <taxon>Gunneridae</taxon>
        <taxon>Pentapetalae</taxon>
        <taxon>asterids</taxon>
        <taxon>lamiids</taxon>
        <taxon>Lamiales</taxon>
        <taxon>Lentibulariaceae</taxon>
        <taxon>Genlisea</taxon>
    </lineage>
</organism>
<dbReference type="PANTHER" id="PTHR48048">
    <property type="entry name" value="GLYCOSYLTRANSFERASE"/>
    <property type="match status" value="1"/>
</dbReference>
<dbReference type="PANTHER" id="PTHR48048:SF30">
    <property type="entry name" value="GLYCOSYLTRANSFERASE"/>
    <property type="match status" value="1"/>
</dbReference>
<dbReference type="OrthoDB" id="5835829at2759"/>
<evidence type="ECO:0000256" key="5">
    <source>
        <dbReference type="RuleBase" id="RU362057"/>
    </source>
</evidence>
<comment type="caution">
    <text evidence="6">The sequence shown here is derived from an EMBL/GenBank/DDBJ whole genome shotgun (WGS) entry which is preliminary data.</text>
</comment>
<dbReference type="PROSITE" id="PS00375">
    <property type="entry name" value="UDPGT"/>
    <property type="match status" value="1"/>
</dbReference>
<dbReference type="Proteomes" id="UP000015453">
    <property type="component" value="Unassembled WGS sequence"/>
</dbReference>
<evidence type="ECO:0000313" key="7">
    <source>
        <dbReference type="Proteomes" id="UP000015453"/>
    </source>
</evidence>
<gene>
    <name evidence="6" type="ORF">M569_01144</name>
</gene>
<dbReference type="FunFam" id="3.40.50.2000:FF:000020">
    <property type="entry name" value="Glycosyltransferase"/>
    <property type="match status" value="1"/>
</dbReference>
<dbReference type="Gene3D" id="3.40.50.2000">
    <property type="entry name" value="Glycogen Phosphorylase B"/>
    <property type="match status" value="2"/>
</dbReference>
<evidence type="ECO:0000313" key="6">
    <source>
        <dbReference type="EMBL" id="EPS73615.1"/>
    </source>
</evidence>
<reference evidence="6 7" key="1">
    <citation type="journal article" date="2013" name="BMC Genomics">
        <title>The miniature genome of a carnivorous plant Genlisea aurea contains a low number of genes and short non-coding sequences.</title>
        <authorList>
            <person name="Leushkin E.V."/>
            <person name="Sutormin R.A."/>
            <person name="Nabieva E.R."/>
            <person name="Penin A.A."/>
            <person name="Kondrashov A.S."/>
            <person name="Logacheva M.D."/>
        </authorList>
    </citation>
    <scope>NUCLEOTIDE SEQUENCE [LARGE SCALE GENOMIC DNA]</scope>
</reference>
<proteinExistence type="inferred from homology"/>
<keyword evidence="2 4" id="KW-0328">Glycosyltransferase</keyword>
<comment type="similarity">
    <text evidence="1 4">Belongs to the UDP-glycosyltransferase family.</text>
</comment>
<evidence type="ECO:0000256" key="2">
    <source>
        <dbReference type="ARBA" id="ARBA00022676"/>
    </source>
</evidence>